<name>A0A7I0HPG6_9LEPT</name>
<dbReference type="AlphaFoldDB" id="A0A7I0HPG6"/>
<evidence type="ECO:0000313" key="3">
    <source>
        <dbReference type="Proteomes" id="UP000297641"/>
    </source>
</evidence>
<dbReference type="SMART" id="SM00255">
    <property type="entry name" value="TIR"/>
    <property type="match status" value="1"/>
</dbReference>
<proteinExistence type="predicted"/>
<reference evidence="2 3" key="1">
    <citation type="journal article" date="2019" name="PLoS Negl. Trop. Dis.">
        <title>Revisiting the worldwide diversity of Leptospira species in the environment.</title>
        <authorList>
            <person name="Vincent A.T."/>
            <person name="Schiettekatte O."/>
            <person name="Bourhy P."/>
            <person name="Veyrier F.J."/>
            <person name="Picardeau M."/>
        </authorList>
    </citation>
    <scope>NUCLEOTIDE SEQUENCE [LARGE SCALE GENOMIC DNA]</scope>
    <source>
        <strain evidence="2 3">201800273</strain>
    </source>
</reference>
<dbReference type="GO" id="GO:0007165">
    <property type="term" value="P:signal transduction"/>
    <property type="evidence" value="ECO:0007669"/>
    <property type="project" value="InterPro"/>
</dbReference>
<comment type="caution">
    <text evidence="2">The sequence shown here is derived from an EMBL/GenBank/DDBJ whole genome shotgun (WGS) entry which is preliminary data.</text>
</comment>
<dbReference type="SUPFAM" id="SSF52540">
    <property type="entry name" value="P-loop containing nucleoside triphosphate hydrolases"/>
    <property type="match status" value="1"/>
</dbReference>
<dbReference type="PROSITE" id="PS50104">
    <property type="entry name" value="TIR"/>
    <property type="match status" value="1"/>
</dbReference>
<dbReference type="InterPro" id="IPR027417">
    <property type="entry name" value="P-loop_NTPase"/>
</dbReference>
<dbReference type="Gene3D" id="3.40.50.300">
    <property type="entry name" value="P-loop containing nucleotide triphosphate hydrolases"/>
    <property type="match status" value="1"/>
</dbReference>
<dbReference type="Gene3D" id="3.40.50.10140">
    <property type="entry name" value="Toll/interleukin-1 receptor homology (TIR) domain"/>
    <property type="match status" value="1"/>
</dbReference>
<protein>
    <submittedName>
        <fullName evidence="2">TIR domain-containing protein</fullName>
    </submittedName>
</protein>
<evidence type="ECO:0000313" key="2">
    <source>
        <dbReference type="EMBL" id="TGL04059.1"/>
    </source>
</evidence>
<evidence type="ECO:0000259" key="1">
    <source>
        <dbReference type="PROSITE" id="PS50104"/>
    </source>
</evidence>
<dbReference type="Pfam" id="PF13676">
    <property type="entry name" value="TIR_2"/>
    <property type="match status" value="1"/>
</dbReference>
<dbReference type="SUPFAM" id="SSF52200">
    <property type="entry name" value="Toll/Interleukin receptor TIR domain"/>
    <property type="match status" value="1"/>
</dbReference>
<organism evidence="2 3">
    <name type="scientific">Leptospira bouyouniensis</name>
    <dbReference type="NCBI Taxonomy" id="2484911"/>
    <lineage>
        <taxon>Bacteria</taxon>
        <taxon>Pseudomonadati</taxon>
        <taxon>Spirochaetota</taxon>
        <taxon>Spirochaetia</taxon>
        <taxon>Leptospirales</taxon>
        <taxon>Leptospiraceae</taxon>
        <taxon>Leptospira</taxon>
    </lineage>
</organism>
<accession>A0A7I0HPG6</accession>
<dbReference type="Proteomes" id="UP000297641">
    <property type="component" value="Unassembled WGS sequence"/>
</dbReference>
<sequence>MYKIKLFYSYCHQDEEFRIELEKWLTNLRNENLIDEWHDRKILAGENWKKEIDYNLSGAHIILGLLSQNFLSSQACLKEMEYAIESVGKKFIPIIIKPCTWKDAKCSSHQIIPKDAKPVSEWDTQEKAWLNIYEELKKVITEYQNSILINEDFKKELTNIEFLSENKKELTLDDIFIFPQLLGENFDSSKEESITNWNELFFNPKNTNKFYLFEGDKLSGKTTIARNIALELAKSNVYSLLLDGELIKKTINFEKYFKDQFQKQYNGNFELWKSQQNKVVIIDDFHHLISKNILPYLEQNYSKIIILMSSDEYLTYFKDDNLSDDCKLIKIKKFTLDKQEDLIRKWKTIGGNQISDKDVDLLEDKVNTIISKNQIVPRYPFYILSILQSLEAFMPNDYKITAYGHCYQALITAHLLRKNLKPDEIDTAFNYLTQLSFDIYKHKAEYTESENLSNFNRVYKERFLVADSIINKIRNNEYPILRIKENVIEFEHHYLFFFFLGKYLAETNDKELIKELCDTIYTKESAFTIIFTVHHAQNLSIIDDVILHSLLTFDKIKPAKLLKSETDFMIQLIHELPKSILSEKSTEENRKIERKIEENANEPFSDNLNESPILREFSKSLKIMEVLGQIAKNRAGSYEKKKLKEIVLSTEELGLRVLNFLLEDMQSEEYKQWLSERLDLKLEKEELSEDEKRQFIEKSIRFFAFLITVSMIDKIADYIGSDKLLPIVDEITSANMYPAYELLSLKVHLKHGDIDFKFISDLKKNYEEKKNKWAEQVLSYYLQSYLNTHNINFRLKQKILQLLNLKSIHT</sequence>
<feature type="domain" description="TIR" evidence="1">
    <location>
        <begin position="2"/>
        <end position="140"/>
    </location>
</feature>
<dbReference type="InterPro" id="IPR035897">
    <property type="entry name" value="Toll_tir_struct_dom_sf"/>
</dbReference>
<dbReference type="InterPro" id="IPR000157">
    <property type="entry name" value="TIR_dom"/>
</dbReference>
<dbReference type="EMBL" id="RQFT01000011">
    <property type="protein sequence ID" value="TGL04059.1"/>
    <property type="molecule type" value="Genomic_DNA"/>
</dbReference>
<gene>
    <name evidence="2" type="ORF">EHQ43_11685</name>
</gene>
<dbReference type="RefSeq" id="WP_135771295.1">
    <property type="nucleotide sequence ID" value="NZ_RQFT01000011.1"/>
</dbReference>